<dbReference type="AlphaFoldDB" id="A0A7X0UC45"/>
<evidence type="ECO:0000313" key="1">
    <source>
        <dbReference type="EMBL" id="MBB6562245.1"/>
    </source>
</evidence>
<comment type="caution">
    <text evidence="1">The sequence shown here is derived from an EMBL/GenBank/DDBJ whole genome shotgun (WGS) entry which is preliminary data.</text>
</comment>
<dbReference type="RefSeq" id="WP_184862050.1">
    <property type="nucleotide sequence ID" value="NZ_JACHLK010000011.1"/>
</dbReference>
<dbReference type="Proteomes" id="UP000575083">
    <property type="component" value="Unassembled WGS sequence"/>
</dbReference>
<name>A0A7X0UC45_9BURK</name>
<dbReference type="EMBL" id="JACHLK010000011">
    <property type="protein sequence ID" value="MBB6562245.1"/>
    <property type="molecule type" value="Genomic_DNA"/>
</dbReference>
<organism evidence="1 2">
    <name type="scientific">Acidovorax soli</name>
    <dbReference type="NCBI Taxonomy" id="592050"/>
    <lineage>
        <taxon>Bacteria</taxon>
        <taxon>Pseudomonadati</taxon>
        <taxon>Pseudomonadota</taxon>
        <taxon>Betaproteobacteria</taxon>
        <taxon>Burkholderiales</taxon>
        <taxon>Comamonadaceae</taxon>
        <taxon>Acidovorax</taxon>
    </lineage>
</organism>
<keyword evidence="2" id="KW-1185">Reference proteome</keyword>
<evidence type="ECO:0000313" key="2">
    <source>
        <dbReference type="Proteomes" id="UP000575083"/>
    </source>
</evidence>
<proteinExistence type="predicted"/>
<protein>
    <submittedName>
        <fullName evidence="1">Uncharacterized protein</fullName>
    </submittedName>
</protein>
<accession>A0A7X0UC45</accession>
<reference evidence="1 2" key="1">
    <citation type="submission" date="2020-08" db="EMBL/GenBank/DDBJ databases">
        <title>Functional genomics of gut bacteria from endangered species of beetles.</title>
        <authorList>
            <person name="Carlos-Shanley C."/>
        </authorList>
    </citation>
    <scope>NUCLEOTIDE SEQUENCE [LARGE SCALE GENOMIC DNA]</scope>
    <source>
        <strain evidence="1 2">S00198</strain>
    </source>
</reference>
<sequence length="158" mass="17762">MKLPWHLECDQSQTPTLFELSDGRFQVVSHGQLAPLMGGYGYLLVEKRLADFLASLKLERVSYEPVAFFFPFTGEEVRTHVRIRVSQFFTAQDLRGLALDGLRLMTMNDRYYFVSEELKGELEQSGFAYLQFSEGLTGFGGSAAHTVRATRPGVPGNT</sequence>
<gene>
    <name evidence="1" type="ORF">HNP48_004954</name>
</gene>